<feature type="transmembrane region" description="Helical" evidence="1">
    <location>
        <begin position="61"/>
        <end position="79"/>
    </location>
</feature>
<keyword evidence="1" id="KW-0812">Transmembrane</keyword>
<sequence length="136" mass="15288">MIAARRTDIPVDNITAKSPNSCAIDVDMPPEILRENEMPIATPSRRLCMESLIVMINANDVIPIQIILFLLLPISFTFFEDPILDSTIKVVFEFDDDNIDGLFNVLDVSSILLLEDNDDISFVMAISVFDTVFPEH</sequence>
<keyword evidence="1" id="KW-1133">Transmembrane helix</keyword>
<dbReference type="Proteomes" id="UP000194236">
    <property type="component" value="Unassembled WGS sequence"/>
</dbReference>
<keyword evidence="1" id="KW-0472">Membrane</keyword>
<protein>
    <submittedName>
        <fullName evidence="2">Uncharacterized protein</fullName>
    </submittedName>
</protein>
<reference evidence="2 3" key="1">
    <citation type="submission" date="2017-03" db="EMBL/GenBank/DDBJ databases">
        <title>Genome Survey of Euroglyphus maynei.</title>
        <authorList>
            <person name="Arlian L.G."/>
            <person name="Morgan M.S."/>
            <person name="Rider S.D."/>
        </authorList>
    </citation>
    <scope>NUCLEOTIDE SEQUENCE [LARGE SCALE GENOMIC DNA]</scope>
    <source>
        <strain evidence="2">Arlian Lab</strain>
        <tissue evidence="2">Whole body</tissue>
    </source>
</reference>
<organism evidence="2 3">
    <name type="scientific">Euroglyphus maynei</name>
    <name type="common">Mayne's house dust mite</name>
    <dbReference type="NCBI Taxonomy" id="6958"/>
    <lineage>
        <taxon>Eukaryota</taxon>
        <taxon>Metazoa</taxon>
        <taxon>Ecdysozoa</taxon>
        <taxon>Arthropoda</taxon>
        <taxon>Chelicerata</taxon>
        <taxon>Arachnida</taxon>
        <taxon>Acari</taxon>
        <taxon>Acariformes</taxon>
        <taxon>Sarcoptiformes</taxon>
        <taxon>Astigmata</taxon>
        <taxon>Psoroptidia</taxon>
        <taxon>Analgoidea</taxon>
        <taxon>Pyroglyphidae</taxon>
        <taxon>Pyroglyphinae</taxon>
        <taxon>Euroglyphus</taxon>
    </lineage>
</organism>
<accession>A0A1Y3B420</accession>
<keyword evidence="3" id="KW-1185">Reference proteome</keyword>
<dbReference type="EMBL" id="MUJZ01046006">
    <property type="protein sequence ID" value="OTF74653.1"/>
    <property type="molecule type" value="Genomic_DNA"/>
</dbReference>
<evidence type="ECO:0000313" key="3">
    <source>
        <dbReference type="Proteomes" id="UP000194236"/>
    </source>
</evidence>
<dbReference type="AlphaFoldDB" id="A0A1Y3B420"/>
<comment type="caution">
    <text evidence="2">The sequence shown here is derived from an EMBL/GenBank/DDBJ whole genome shotgun (WGS) entry which is preliminary data.</text>
</comment>
<proteinExistence type="predicted"/>
<evidence type="ECO:0000313" key="2">
    <source>
        <dbReference type="EMBL" id="OTF74653.1"/>
    </source>
</evidence>
<evidence type="ECO:0000256" key="1">
    <source>
        <dbReference type="SAM" id="Phobius"/>
    </source>
</evidence>
<name>A0A1Y3B420_EURMA</name>
<gene>
    <name evidence="2" type="ORF">BLA29_001989</name>
</gene>